<dbReference type="EMBL" id="JASXSV010000008">
    <property type="protein sequence ID" value="MDP0588921.1"/>
    <property type="molecule type" value="Genomic_DNA"/>
</dbReference>
<proteinExistence type="predicted"/>
<dbReference type="EMBL" id="JASXSV010000041">
    <property type="protein sequence ID" value="MDP0590303.1"/>
    <property type="molecule type" value="Genomic_DNA"/>
</dbReference>
<evidence type="ECO:0000313" key="2">
    <source>
        <dbReference type="EMBL" id="MDP0590303.1"/>
    </source>
</evidence>
<reference evidence="1" key="1">
    <citation type="submission" date="2023-06" db="EMBL/GenBank/DDBJ databases">
        <title>An intranuclear bacterial parasite of deep-sea mussels expresses apoptosis inhibitors acquired from its host.</title>
        <authorList>
            <person name="Gonzalez Porras M.A."/>
        </authorList>
    </citation>
    <scope>NUCLEOTIDE SEQUENCE</scope>
    <source>
        <strain evidence="1">IAP13</strain>
    </source>
</reference>
<evidence type="ECO:0000313" key="1">
    <source>
        <dbReference type="EMBL" id="MDP0588921.1"/>
    </source>
</evidence>
<comment type="caution">
    <text evidence="1">The sequence shown here is derived from an EMBL/GenBank/DDBJ whole genome shotgun (WGS) entry which is preliminary data.</text>
</comment>
<keyword evidence="3" id="KW-1185">Reference proteome</keyword>
<sequence length="57" mass="6477">MRNKRKKGWRENVQTGSKPLIIDNNEGLIECSTRLPTEAVGKQESRKYARQSTGGCR</sequence>
<protein>
    <submittedName>
        <fullName evidence="1">Uncharacterized protein</fullName>
    </submittedName>
</protein>
<organism evidence="1 3">
    <name type="scientific">Candidatus Endonucleibacter bathymodioli</name>
    <dbReference type="NCBI Taxonomy" id="539814"/>
    <lineage>
        <taxon>Bacteria</taxon>
        <taxon>Pseudomonadati</taxon>
        <taxon>Pseudomonadota</taxon>
        <taxon>Gammaproteobacteria</taxon>
        <taxon>Oceanospirillales</taxon>
        <taxon>Endozoicomonadaceae</taxon>
        <taxon>Candidatus Endonucleibacter</taxon>
    </lineage>
</organism>
<name>A0AA90NY40_9GAMM</name>
<dbReference type="Proteomes" id="UP001178148">
    <property type="component" value="Unassembled WGS sequence"/>
</dbReference>
<accession>A0AA90NY40</accession>
<gene>
    <name evidence="1" type="ORF">QS748_06910</name>
    <name evidence="2" type="ORF">QS748_14380</name>
</gene>
<evidence type="ECO:0000313" key="3">
    <source>
        <dbReference type="Proteomes" id="UP001178148"/>
    </source>
</evidence>
<dbReference type="AlphaFoldDB" id="A0AA90NY40"/>